<evidence type="ECO:0000313" key="3">
    <source>
        <dbReference type="EMBL" id="CAH8362975.1"/>
    </source>
</evidence>
<feature type="transmembrane region" description="Helical" evidence="2">
    <location>
        <begin position="12"/>
        <end position="30"/>
    </location>
</feature>
<proteinExistence type="predicted"/>
<dbReference type="EMBL" id="CAKOAT010348487">
    <property type="protein sequence ID" value="CAH8362975.1"/>
    <property type="molecule type" value="Genomic_DNA"/>
</dbReference>
<name>A0ABC8L0J1_ERUVS</name>
<keyword evidence="2" id="KW-0812">Transmembrane</keyword>
<evidence type="ECO:0000256" key="2">
    <source>
        <dbReference type="SAM" id="Phobius"/>
    </source>
</evidence>
<dbReference type="Proteomes" id="UP001642260">
    <property type="component" value="Unassembled WGS sequence"/>
</dbReference>
<evidence type="ECO:0000313" key="4">
    <source>
        <dbReference type="Proteomes" id="UP001642260"/>
    </source>
</evidence>
<comment type="caution">
    <text evidence="3">The sequence shown here is derived from an EMBL/GenBank/DDBJ whole genome shotgun (WGS) entry which is preliminary data.</text>
</comment>
<feature type="region of interest" description="Disordered" evidence="1">
    <location>
        <begin position="40"/>
        <end position="84"/>
    </location>
</feature>
<sequence>MESQDSSDGVSVAIGVAAAAGLCVFSIYRVDEFLNRNTVDESEPELEPAIKAPTAQVTSEPAMEAASAQYPDLKPPTSPTPSHP</sequence>
<keyword evidence="2" id="KW-1133">Transmembrane helix</keyword>
<gene>
    <name evidence="3" type="ORF">ERUC_LOCUS28731</name>
</gene>
<protein>
    <submittedName>
        <fullName evidence="3">Uncharacterized protein</fullName>
    </submittedName>
</protein>
<keyword evidence="4" id="KW-1185">Reference proteome</keyword>
<dbReference type="AlphaFoldDB" id="A0ABC8L0J1"/>
<accession>A0ABC8L0J1</accession>
<evidence type="ECO:0000256" key="1">
    <source>
        <dbReference type="SAM" id="MobiDB-lite"/>
    </source>
</evidence>
<feature type="compositionally biased region" description="Pro residues" evidence="1">
    <location>
        <begin position="73"/>
        <end position="84"/>
    </location>
</feature>
<reference evidence="3 4" key="1">
    <citation type="submission" date="2022-03" db="EMBL/GenBank/DDBJ databases">
        <authorList>
            <person name="Macdonald S."/>
            <person name="Ahmed S."/>
            <person name="Newling K."/>
        </authorList>
    </citation>
    <scope>NUCLEOTIDE SEQUENCE [LARGE SCALE GENOMIC DNA]</scope>
</reference>
<keyword evidence="2" id="KW-0472">Membrane</keyword>
<organism evidence="3 4">
    <name type="scientific">Eruca vesicaria subsp. sativa</name>
    <name type="common">Garden rocket</name>
    <name type="synonym">Eruca sativa</name>
    <dbReference type="NCBI Taxonomy" id="29727"/>
    <lineage>
        <taxon>Eukaryota</taxon>
        <taxon>Viridiplantae</taxon>
        <taxon>Streptophyta</taxon>
        <taxon>Embryophyta</taxon>
        <taxon>Tracheophyta</taxon>
        <taxon>Spermatophyta</taxon>
        <taxon>Magnoliopsida</taxon>
        <taxon>eudicotyledons</taxon>
        <taxon>Gunneridae</taxon>
        <taxon>Pentapetalae</taxon>
        <taxon>rosids</taxon>
        <taxon>malvids</taxon>
        <taxon>Brassicales</taxon>
        <taxon>Brassicaceae</taxon>
        <taxon>Brassiceae</taxon>
        <taxon>Eruca</taxon>
    </lineage>
</organism>